<comment type="caution">
    <text evidence="3">The sequence shown here is derived from an EMBL/GenBank/DDBJ whole genome shotgun (WGS) entry which is preliminary data.</text>
</comment>
<dbReference type="Proteomes" id="UP000318447">
    <property type="component" value="Unassembled WGS sequence"/>
</dbReference>
<dbReference type="VEuPathDB" id="TriTrypDB:LDHU3_14.0120"/>
<accession>A0A504XAY0</accession>
<feature type="compositionally biased region" description="Low complexity" evidence="2">
    <location>
        <begin position="34"/>
        <end position="43"/>
    </location>
</feature>
<dbReference type="VEuPathDB" id="TriTrypDB:LdBPK_140100.1"/>
<organism evidence="3 4">
    <name type="scientific">Leishmania donovani</name>
    <dbReference type="NCBI Taxonomy" id="5661"/>
    <lineage>
        <taxon>Eukaryota</taxon>
        <taxon>Discoba</taxon>
        <taxon>Euglenozoa</taxon>
        <taxon>Kinetoplastea</taxon>
        <taxon>Metakinetoplastina</taxon>
        <taxon>Trypanosomatida</taxon>
        <taxon>Trypanosomatidae</taxon>
        <taxon>Leishmaniinae</taxon>
        <taxon>Leishmania</taxon>
    </lineage>
</organism>
<protein>
    <submittedName>
        <fullName evidence="3">Uncharacterized protein</fullName>
    </submittedName>
</protein>
<dbReference type="SUPFAM" id="SSF47576">
    <property type="entry name" value="Calponin-homology domain, CH-domain"/>
    <property type="match status" value="1"/>
</dbReference>
<dbReference type="InterPro" id="IPR036872">
    <property type="entry name" value="CH_dom_sf"/>
</dbReference>
<dbReference type="AlphaFoldDB" id="A0A504XAY0"/>
<reference evidence="4" key="1">
    <citation type="submission" date="2019-02" db="EMBL/GenBank/DDBJ databases">
        <title>FDA dAtabase for Regulatory Grade micrObial Sequences (FDA-ARGOS): Supporting development and validation of Infectious Disease Dx tests.</title>
        <authorList>
            <person name="Duncan R."/>
            <person name="Fisher C."/>
            <person name="Tallon L."/>
            <person name="Sadzewicz L."/>
            <person name="Sengamalay N."/>
            <person name="Ott S."/>
            <person name="Godinez A."/>
            <person name="Nagaraj S."/>
            <person name="Vavikolanu K."/>
            <person name="Nadendla S."/>
            <person name="Aluvathingal J."/>
            <person name="Sichtig H."/>
        </authorList>
    </citation>
    <scope>NUCLEOTIDE SEQUENCE [LARGE SCALE GENOMIC DNA]</scope>
    <source>
        <strain evidence="4">FDAARGOS_361</strain>
    </source>
</reference>
<gene>
    <name evidence="3" type="ORF">CGC21_4455</name>
</gene>
<evidence type="ECO:0000313" key="4">
    <source>
        <dbReference type="Proteomes" id="UP000318447"/>
    </source>
</evidence>
<dbReference type="EMBL" id="RHLC01000026">
    <property type="protein sequence ID" value="TPP46192.1"/>
    <property type="molecule type" value="Genomic_DNA"/>
</dbReference>
<feature type="coiled-coil region" evidence="1">
    <location>
        <begin position="322"/>
        <end position="370"/>
    </location>
</feature>
<dbReference type="VEuPathDB" id="TriTrypDB:LdCL_140005900"/>
<proteinExistence type="predicted"/>
<evidence type="ECO:0000256" key="1">
    <source>
        <dbReference type="SAM" id="Coils"/>
    </source>
</evidence>
<keyword evidence="1" id="KW-0175">Coiled coil</keyword>
<sequence>MPSMSASRQASKVSATARATKFSAIRKLPTAKQSTSAVAAAHTSSDEPRRPALISFDVDATIDTVNSLHEEQHRVSEEDVTDKRIGRYHYAQLVARLNEQRSLYQSTAVFVETMLKEVNHSTEASVAMKASAATWGLKLLAKHAGYGAINTVLESLLPALYCEYSPEKLCRAPPAVELQVRRPDVLMDNPYFTHSMFVDEVQVDKRSATKLQKSLEAALRANDQRRSIVCHLIERQRKQQLEVVFRCWRHHVRQQHLLRMMGDNTAKQWADEMSRLRVQAVFYHWKLLVERSRSTYLTERLHEAAFQLENAKNQFQLQCYRADRLVRTAKEATEEMERVSQINEDLQRQVDELKEEQVRKEREYKEKLTRNVTQVLKLLETYDALARVLLHSKQAEEYFMPEKPLLARQSQSGDGGEEASENEGQLLEVNAVAEASWESPSGSALQWLRQWCDGVLGQASGRTEPFKPIRSFGADFSNGERYLYIFQHVFPEVVPTVLQIHDMDVESRLRRIRGYVADCGLRYRLVPSDLMNQREDLLVCSLSELYQQHLLRKWDQMVSRSMTELNALREGDMKEALLGCTASSSTEDVADVPAEQLDEAAVRAHVSDYVERVKAMSEEFRTSLAVENEVVKASTAIAVQEARLGGERLQGTPIPLVDEAERCAFWKLPAGALDDLRGAKKLNSEERMWNLIVTQTLPEVLQAHVDTTSRLFYLFAGENAKSLSEVAFWRLVECSGILVGGMEVPMDWIARQYDHVVTPQLDAALRAVARNQSEMSVQKLRQVAYQEMDIRSATPQQFVELLVRLAMASEKGKYGLVEGTRRLLQGLQLLNNEISPVARALHEPEAQHVLRFFNEDLFRVYLFYVKKQESSRNTQDASMATQFGGRFASQMSITMFLTMLEDCRFLLDGSGRRNSSIGVSADFTRPLFFINAAQVRKVVSALGSFCKGAMSGGLSFNLFVDTLAVLAHHWCPDPLVPEPRRLAGFLAHTVQQLSARHINSTLLLGTVPSIRLEGPRNVDFSQEARPSVGTVA</sequence>
<evidence type="ECO:0000256" key="2">
    <source>
        <dbReference type="SAM" id="MobiDB-lite"/>
    </source>
</evidence>
<dbReference type="Gene3D" id="1.10.418.10">
    <property type="entry name" value="Calponin-like domain"/>
    <property type="match status" value="1"/>
</dbReference>
<feature type="region of interest" description="Disordered" evidence="2">
    <location>
        <begin position="24"/>
        <end position="46"/>
    </location>
</feature>
<evidence type="ECO:0000313" key="3">
    <source>
        <dbReference type="EMBL" id="TPP46192.1"/>
    </source>
</evidence>
<name>A0A504XAY0_LEIDO</name>